<feature type="region of interest" description="Disordered" evidence="1">
    <location>
        <begin position="1"/>
        <end position="20"/>
    </location>
</feature>
<comment type="caution">
    <text evidence="2">The sequence shown here is derived from an EMBL/GenBank/DDBJ whole genome shotgun (WGS) entry which is preliminary data.</text>
</comment>
<protein>
    <submittedName>
        <fullName evidence="2">Uncharacterized protein</fullName>
    </submittedName>
</protein>
<evidence type="ECO:0000256" key="1">
    <source>
        <dbReference type="SAM" id="MobiDB-lite"/>
    </source>
</evidence>
<dbReference type="EMBL" id="JACMRX010000002">
    <property type="protein sequence ID" value="KAF7995304.1"/>
    <property type="molecule type" value="Genomic_DNA"/>
</dbReference>
<proteinExistence type="predicted"/>
<sequence length="115" mass="12964">MVYAAPKESLSTQELGKTKKNEKAVNNLITPITLNTYSDEDDDTLNSVFSSRSVSSELRSILETVEENPTQSVPDHLKTTHHLTQNNRSIIELSKPNEDNNKKRAGSVRRNIRID</sequence>
<keyword evidence="3" id="KW-1185">Reference proteome</keyword>
<name>A0A834Y1C3_APHGI</name>
<dbReference type="Proteomes" id="UP000639338">
    <property type="component" value="Unassembled WGS sequence"/>
</dbReference>
<reference evidence="2 3" key="1">
    <citation type="submission" date="2020-08" db="EMBL/GenBank/DDBJ databases">
        <title>Aphidius gifuensis genome sequencing and assembly.</title>
        <authorList>
            <person name="Du Z."/>
        </authorList>
    </citation>
    <scope>NUCLEOTIDE SEQUENCE [LARGE SCALE GENOMIC DNA]</scope>
    <source>
        <strain evidence="2">YNYX2018</strain>
        <tissue evidence="2">Adults</tissue>
    </source>
</reference>
<feature type="region of interest" description="Disordered" evidence="1">
    <location>
        <begin position="65"/>
        <end position="115"/>
    </location>
</feature>
<feature type="compositionally biased region" description="Basic residues" evidence="1">
    <location>
        <begin position="103"/>
        <end position="115"/>
    </location>
</feature>
<organism evidence="2 3">
    <name type="scientific">Aphidius gifuensis</name>
    <name type="common">Parasitoid wasp</name>
    <dbReference type="NCBI Taxonomy" id="684658"/>
    <lineage>
        <taxon>Eukaryota</taxon>
        <taxon>Metazoa</taxon>
        <taxon>Ecdysozoa</taxon>
        <taxon>Arthropoda</taxon>
        <taxon>Hexapoda</taxon>
        <taxon>Insecta</taxon>
        <taxon>Pterygota</taxon>
        <taxon>Neoptera</taxon>
        <taxon>Endopterygota</taxon>
        <taxon>Hymenoptera</taxon>
        <taxon>Apocrita</taxon>
        <taxon>Ichneumonoidea</taxon>
        <taxon>Braconidae</taxon>
        <taxon>Aphidiinae</taxon>
        <taxon>Aphidius</taxon>
    </lineage>
</organism>
<gene>
    <name evidence="2" type="ORF">HCN44_005964</name>
</gene>
<dbReference type="AlphaFoldDB" id="A0A834Y1C3"/>
<evidence type="ECO:0000313" key="2">
    <source>
        <dbReference type="EMBL" id="KAF7995304.1"/>
    </source>
</evidence>
<accession>A0A834Y1C3</accession>
<evidence type="ECO:0000313" key="3">
    <source>
        <dbReference type="Proteomes" id="UP000639338"/>
    </source>
</evidence>